<dbReference type="GO" id="GO:0016805">
    <property type="term" value="F:dipeptidase activity"/>
    <property type="evidence" value="ECO:0007669"/>
    <property type="project" value="InterPro"/>
</dbReference>
<dbReference type="PANTHER" id="PTHR12994:SF17">
    <property type="entry name" value="LD30995P"/>
    <property type="match status" value="1"/>
</dbReference>
<protein>
    <recommendedName>
        <fullName evidence="3">Secernin-2</fullName>
    </recommendedName>
</protein>
<name>A0A1Y1KGI3_PHOPY</name>
<reference evidence="2" key="1">
    <citation type="journal article" date="2016" name="Sci. Rep.">
        <title>Molecular characterization of firefly nuptial gifts: a multi-omics approach sheds light on postcopulatory sexual selection.</title>
        <authorList>
            <person name="Al-Wathiqui N."/>
            <person name="Fallon T.R."/>
            <person name="South A."/>
            <person name="Weng J.K."/>
            <person name="Lewis S.M."/>
        </authorList>
    </citation>
    <scope>NUCLEOTIDE SEQUENCE</scope>
</reference>
<accession>A0A1Y1KGI3</accession>
<dbReference type="GO" id="GO:0006508">
    <property type="term" value="P:proteolysis"/>
    <property type="evidence" value="ECO:0007669"/>
    <property type="project" value="InterPro"/>
</dbReference>
<dbReference type="InterPro" id="IPR005322">
    <property type="entry name" value="Peptidase_C69"/>
</dbReference>
<evidence type="ECO:0008006" key="3">
    <source>
        <dbReference type="Google" id="ProtNLM"/>
    </source>
</evidence>
<dbReference type="AlphaFoldDB" id="A0A1Y1KGI3"/>
<comment type="similarity">
    <text evidence="1">Belongs to the peptidase C69 family. Secernin subfamily.</text>
</comment>
<organism evidence="2">
    <name type="scientific">Photinus pyralis</name>
    <name type="common">Common eastern firefly</name>
    <name type="synonym">Lampyris pyralis</name>
    <dbReference type="NCBI Taxonomy" id="7054"/>
    <lineage>
        <taxon>Eukaryota</taxon>
        <taxon>Metazoa</taxon>
        <taxon>Ecdysozoa</taxon>
        <taxon>Arthropoda</taxon>
        <taxon>Hexapoda</taxon>
        <taxon>Insecta</taxon>
        <taxon>Pterygota</taxon>
        <taxon>Neoptera</taxon>
        <taxon>Endopterygota</taxon>
        <taxon>Coleoptera</taxon>
        <taxon>Polyphaga</taxon>
        <taxon>Elateriformia</taxon>
        <taxon>Elateroidea</taxon>
        <taxon>Lampyridae</taxon>
        <taxon>Lampyrinae</taxon>
        <taxon>Photinus</taxon>
    </lineage>
</organism>
<dbReference type="Gene3D" id="3.60.60.10">
    <property type="entry name" value="Penicillin V Acylase, Chain A"/>
    <property type="match status" value="1"/>
</dbReference>
<dbReference type="EMBL" id="GEZM01086401">
    <property type="protein sequence ID" value="JAV59481.1"/>
    <property type="molecule type" value="Transcribed_RNA"/>
</dbReference>
<proteinExistence type="inferred from homology"/>
<dbReference type="GO" id="GO:0070004">
    <property type="term" value="F:cysteine-type exopeptidase activity"/>
    <property type="evidence" value="ECO:0007669"/>
    <property type="project" value="InterPro"/>
</dbReference>
<sequence>MSNPDSSNAFVVLPPLSDHGVIFGKNSDRPQGEVQEIVYFPSDESAHTRKCTYVEVELSGPSKAVILSKPYWMWGAEMGANECGVVIGNVPVLTNNCEGDHDPQVQRLLGTDLVRLGLERSSSASEAVDVITQLLDQYGQGGSCFKDTNFCAHNSFLIADSKCAWVLETIGKHWAAEQVTKGYRNISNVLTITTNIDKKSEELLEYAKASGFWDGNGDFNFSEAFNKKGASSECYEAGKKLVENVTASNNFKETDMFKILRDDQSEICKPYDAKFPTQCSQVSVLSSDRPSVHWFTGTPHAVKSVFKPFVFTKNPTISKHTQCLSENEPHTLHSLHSEAIRKGSQVQNLLRKMEEECVEELNTIINSLGEDLSELDELFKDCVETEVKFYR</sequence>
<dbReference type="Pfam" id="PF03577">
    <property type="entry name" value="Peptidase_C69"/>
    <property type="match status" value="1"/>
</dbReference>
<dbReference type="PANTHER" id="PTHR12994">
    <property type="entry name" value="SECERNIN"/>
    <property type="match status" value="1"/>
</dbReference>
<evidence type="ECO:0000313" key="2">
    <source>
        <dbReference type="EMBL" id="JAV59481.1"/>
    </source>
</evidence>
<evidence type="ECO:0000256" key="1">
    <source>
        <dbReference type="ARBA" id="ARBA00005705"/>
    </source>
</evidence>